<feature type="compositionally biased region" description="Basic and acidic residues" evidence="1">
    <location>
        <begin position="362"/>
        <end position="389"/>
    </location>
</feature>
<sequence length="762" mass="85621">MGIFGNKKSRGSIVGNYNTIRQTPKKRNSIQEEFDSFGGTQYKGDLMGQFEDNITTTTTTVTKTEYIDPKTGQVKRTTTTTKKKSSSRAGSMVSTKNDTNRTNSIASSKQHVGSRTNSIVNKKKYRYVSSSTGLRMVEITPEDEQMEKERQQKLIRRSNSHVSLRPSSMYTPQKRQSSIVASNRQSSLNNDITNSTRKNWAKIERASSGLAAAQVVTGNKEIKHLTNNDLKQRKSMLNMKSNINSPKRASVKKIETERIKEESPVETQKEIKTMKRVPSMREGLTIKKTPIKGTPNEASPSLAKPIKKDIKITPMKVKVKPSLSNLREKDENFLKFQKDVEETSNKLQSVVKPAFTEPGDVVSKDSKKNTNIDSSAEERADETLTKDTSTEQTPTETASITDIHTLKEEDVVPQKELLEEVAPERVPDVNIPVHKEEDIVELLDEDSKEKLDNKGDSSFVHEKPPVIELDKDDHNNASPSKKLNANSKNFESSESVFYSANEDDDADDVVLDSVVNKEKPLKSAIRSKSKYANPNDDSTSKKKVTNDAYVKLTTAENTRLNSQLQDENQRKSKIVRSPSKRVSMRINPVGQQPSALSKGSLRAADKSNNGTTLKKGKMKMSERMNSQAPVTSTRIKTKPIMNIQLKEPELTPLEKKSSFERERGEKKSGFGMMSLRDGLQENDDVDHHLNGLDTVPKFKSRFVDSDDDEYLPKPVETKRNNTKLMTNSNTPTLRKQEKSIPKPEKKKGFGNKLKNMFGKSKK</sequence>
<reference evidence="3" key="1">
    <citation type="submission" date="2016-11" db="EMBL/GenBank/DDBJ databases">
        <authorList>
            <person name="Guldener U."/>
        </authorList>
    </citation>
    <scope>NUCLEOTIDE SEQUENCE [LARGE SCALE GENOMIC DNA]</scope>
</reference>
<feature type="compositionally biased region" description="Polar residues" evidence="1">
    <location>
        <begin position="88"/>
        <end position="116"/>
    </location>
</feature>
<proteinExistence type="predicted"/>
<feature type="compositionally biased region" description="Polar residues" evidence="1">
    <location>
        <begin position="390"/>
        <end position="402"/>
    </location>
</feature>
<dbReference type="AlphaFoldDB" id="A0A1L0B1Y2"/>
<feature type="region of interest" description="Disordered" evidence="1">
    <location>
        <begin position="357"/>
        <end position="411"/>
    </location>
</feature>
<feature type="region of interest" description="Disordered" evidence="1">
    <location>
        <begin position="515"/>
        <end position="547"/>
    </location>
</feature>
<feature type="region of interest" description="Disordered" evidence="1">
    <location>
        <begin position="72"/>
        <end position="116"/>
    </location>
</feature>
<accession>A0A1L0B1Y2</accession>
<dbReference type="EMBL" id="FQNF01000051">
    <property type="protein sequence ID" value="SGZ40464.1"/>
    <property type="molecule type" value="Genomic_DNA"/>
</dbReference>
<dbReference type="Proteomes" id="UP000183365">
    <property type="component" value="Unassembled WGS sequence"/>
</dbReference>
<keyword evidence="3" id="KW-1185">Reference proteome</keyword>
<evidence type="ECO:0000256" key="1">
    <source>
        <dbReference type="SAM" id="MobiDB-lite"/>
    </source>
</evidence>
<gene>
    <name evidence="2" type="ORF">HGUI_02664</name>
</gene>
<feature type="region of interest" description="Disordered" evidence="1">
    <location>
        <begin position="154"/>
        <end position="192"/>
    </location>
</feature>
<feature type="compositionally biased region" description="Basic and acidic residues" evidence="1">
    <location>
        <begin position="734"/>
        <end position="747"/>
    </location>
</feature>
<feature type="region of interest" description="Disordered" evidence="1">
    <location>
        <begin position="704"/>
        <end position="762"/>
    </location>
</feature>
<feature type="compositionally biased region" description="Polar residues" evidence="1">
    <location>
        <begin position="160"/>
        <end position="192"/>
    </location>
</feature>
<name>A0A1L0B1Y2_9ASCO</name>
<evidence type="ECO:0000313" key="2">
    <source>
        <dbReference type="EMBL" id="SGZ40464.1"/>
    </source>
</evidence>
<dbReference type="VEuPathDB" id="FungiDB:HGUI_02664"/>
<feature type="compositionally biased region" description="Basic and acidic residues" evidence="1">
    <location>
        <begin position="252"/>
        <end position="267"/>
    </location>
</feature>
<feature type="compositionally biased region" description="Basic residues" evidence="1">
    <location>
        <begin position="571"/>
        <end position="583"/>
    </location>
</feature>
<evidence type="ECO:0000313" key="3">
    <source>
        <dbReference type="Proteomes" id="UP000183365"/>
    </source>
</evidence>
<feature type="region of interest" description="Disordered" evidence="1">
    <location>
        <begin position="245"/>
        <end position="267"/>
    </location>
</feature>
<dbReference type="OrthoDB" id="3972972at2759"/>
<feature type="region of interest" description="Disordered" evidence="1">
    <location>
        <begin position="440"/>
        <end position="492"/>
    </location>
</feature>
<feature type="region of interest" description="Disordered" evidence="1">
    <location>
        <begin position="559"/>
        <end position="631"/>
    </location>
</feature>
<organism evidence="2 3">
    <name type="scientific">Hanseniaspora guilliermondii</name>
    <dbReference type="NCBI Taxonomy" id="56406"/>
    <lineage>
        <taxon>Eukaryota</taxon>
        <taxon>Fungi</taxon>
        <taxon>Dikarya</taxon>
        <taxon>Ascomycota</taxon>
        <taxon>Saccharomycotina</taxon>
        <taxon>Saccharomycetes</taxon>
        <taxon>Saccharomycodales</taxon>
        <taxon>Saccharomycodaceae</taxon>
        <taxon>Hanseniaspora</taxon>
    </lineage>
</organism>
<protein>
    <submittedName>
        <fullName evidence="2">Uncharacterized protein</fullName>
    </submittedName>
</protein>
<feature type="compositionally biased region" description="Basic and acidic residues" evidence="1">
    <location>
        <begin position="445"/>
        <end position="475"/>
    </location>
</feature>
<feature type="compositionally biased region" description="Polar residues" evidence="1">
    <location>
        <begin position="476"/>
        <end position="492"/>
    </location>
</feature>
<feature type="compositionally biased region" description="Polar residues" evidence="1">
    <location>
        <begin position="722"/>
        <end position="733"/>
    </location>
</feature>